<keyword evidence="2" id="KW-1185">Reference proteome</keyword>
<dbReference type="Proteomes" id="UP000236737">
    <property type="component" value="Unassembled WGS sequence"/>
</dbReference>
<name>A0A1H5YHL4_9FLAO</name>
<dbReference type="EMBL" id="FNVP01000008">
    <property type="protein sequence ID" value="SEG23484.1"/>
    <property type="molecule type" value="Genomic_DNA"/>
</dbReference>
<gene>
    <name evidence="1" type="ORF">SAMN04488130_1083</name>
</gene>
<reference evidence="2" key="1">
    <citation type="submission" date="2016-10" db="EMBL/GenBank/DDBJ databases">
        <authorList>
            <person name="Varghese N."/>
            <person name="Submissions S."/>
        </authorList>
    </citation>
    <scope>NUCLEOTIDE SEQUENCE [LARGE SCALE GENOMIC DNA]</scope>
    <source>
        <strain evidence="2">CGMCC 1.9230</strain>
    </source>
</reference>
<dbReference type="RefSeq" id="WP_208618881.1">
    <property type="nucleotide sequence ID" value="NZ_FNVP01000008.1"/>
</dbReference>
<protein>
    <submittedName>
        <fullName evidence="1">Uncharacterized protein</fullName>
    </submittedName>
</protein>
<sequence>MQNYDELVYRGTSFTLNALNSKIIESLETSVSTIVVKNLQMIQLQKAILAIGMFSLFDSILQDGLSCRNGFEGAKKTLIKIGKIELNDRFDNFICAINVLKHGQGRSYNTLVSKYKLLPFRINCQERISLMKVMSQKFLH</sequence>
<dbReference type="AlphaFoldDB" id="A0A1H5YHL4"/>
<evidence type="ECO:0000313" key="1">
    <source>
        <dbReference type="EMBL" id="SEG23484.1"/>
    </source>
</evidence>
<proteinExistence type="predicted"/>
<evidence type="ECO:0000313" key="2">
    <source>
        <dbReference type="Proteomes" id="UP000236737"/>
    </source>
</evidence>
<accession>A0A1H5YHL4</accession>
<organism evidence="1 2">
    <name type="scientific">Flavobacterium urumqiense</name>
    <dbReference type="NCBI Taxonomy" id="935224"/>
    <lineage>
        <taxon>Bacteria</taxon>
        <taxon>Pseudomonadati</taxon>
        <taxon>Bacteroidota</taxon>
        <taxon>Flavobacteriia</taxon>
        <taxon>Flavobacteriales</taxon>
        <taxon>Flavobacteriaceae</taxon>
        <taxon>Flavobacterium</taxon>
    </lineage>
</organism>